<accession>A0A813TY24</accession>
<dbReference type="GO" id="GO:0000045">
    <property type="term" value="P:autophagosome assembly"/>
    <property type="evidence" value="ECO:0007669"/>
    <property type="project" value="InterPro"/>
</dbReference>
<sequence>MPTVVYSGRFSVEPADIWLFIGKQIADISSEYLGEAADYAKEKAGDGYETSKDKASDLYETGKVKTVEELAAGDEEGKMVDECVDQAKVKLQDVAADALKSDQDFGKDSLKTGQEYGEEAVKQGQKLGENNITYETGKQYGNKALKQGQKAGKSRSKFLGENVKTLKTVIEENYGIPRSKQILLISGGELLDDDGAQVCMKTCAGTEENPIYLLDKSHLERSNPLQIRWTTDIPSIENHTLEQWLNMTPSYETVVERANTAQLFSNYANQIVQRCENFIHEQHQQYQGWMAVIANVEDTLSSFLLNRDSFFRLYNQYLLDRPSYEELFKSIPHTIDLLQKLSLPTKLIEQMPLDCLQSTITSQSNIQRTITSTASSSSITSSISETSTTSVPTSQQQSVTTLLAEGEDGHHHHLQHYESLYEWITAQLANMKLPNIVNGCISAVEECTEELGIMFNNDINTLAEKISSHDLKNMTGIEERFSFLQTELEQALSCRREQKDCAEYIASQRQTLSTSIRNQRDMTLVKDISRIHRENLMGIAKRHAKLLEIEKRIYKSKQDIIKQLHLRFKNIMFLQRQLVDYDAKISLYINKLQRLKKMTQFLKQLRQSPSIYFTFLFECLRRKKYSTIFNQFLQTIARESKIVFNDEVNRREQFLKQYDNHFLFNLFPGLKVIPHFFIIEPIRLLDTTIPDFSSEELTHVFDTIPEIKENSTIAYTNDSSIDLLNMINCTKLFTEQESSPPSTTSKNDTALTTAITFPTSPSSSRSTVHSSSHSDTENDTTPIPTPATSKSIIHYTFSNNDKNIKEFVHEISKDDQLFKDNSTVNKQNNDTQADTENGSTVLSMKSENTSEQLISDEDDQQLIDESNNTLGDDYIQCSLDAVYGPTEVKNEDDVGIRSTSLTVHDSAIQTESLDIFSSQSIQTLETLVKSLRINHEQMKTNFEQDKSNYTDLIQNFRYLFDHTIVKFIQTLQEKVEKQEELNEQLKHELSTQTTDNETLKIQYDLCHQSKVELTGNFNKLQADYEQYKKQSDNEIHQIVRALNSDFEFELEKIRTEHEITKNDLTIQKDKYDKLVNDMNSEQPKENVSQMSMQTDIIEMNDAETMVEIAFTDNGTQTTKIVNDDKELQTIFTRQEDKGQEQQQSVTMSISHPSTTIKEQQNQFNQAIQRAVQNATSQKTKQINELEKHLLDKRRKIHQLEERIKKLKNFYTFSTSQTNLLTHLTPMASSPPANIAGLTSTPTDGSDDEEEESINEETLFDQNVGAKQTSTVTDEPLMSIDENDDTEREEEVDESLYQEEKNDKQRQFMSRSEPINMPRTFIQQSVMSSGLAVQTSSPSATSDLQRKLSPGLASLGITTTTTPSTMTTNFIETFTSSLKMSPTDYQSTYELYTPFAASPGAMLNTTSLYGMNTTADSSLTEKVSKALESSSSATLTSPAEGRLPLTTASLISFYSVNRLDKVILYYEQKYQQFIIYTLLSTLHFVHSDCHELLDINKVVAPNVSTTAEGTDTLVNSSITSAPAINTNQPILAEVTDKEYCQAKKVNNRFNVPLGTKFYRVRVKPWKPVPQRNKTDS</sequence>
<proteinExistence type="predicted"/>
<evidence type="ECO:0000259" key="3">
    <source>
        <dbReference type="PROSITE" id="PS50053"/>
    </source>
</evidence>
<feature type="compositionally biased region" description="Acidic residues" evidence="2">
    <location>
        <begin position="1244"/>
        <end position="1258"/>
    </location>
</feature>
<evidence type="ECO:0000256" key="1">
    <source>
        <dbReference type="SAM" id="Coils"/>
    </source>
</evidence>
<dbReference type="InterPro" id="IPR000626">
    <property type="entry name" value="Ubiquitin-like_dom"/>
</dbReference>
<dbReference type="InterPro" id="IPR019954">
    <property type="entry name" value="Ubiquitin_CS"/>
</dbReference>
<evidence type="ECO:0000313" key="6">
    <source>
        <dbReference type="Proteomes" id="UP000663829"/>
    </source>
</evidence>
<dbReference type="PANTHER" id="PTHR13222">
    <property type="entry name" value="RB1-INDUCIBLE COILED-COIL"/>
    <property type="match status" value="1"/>
</dbReference>
<gene>
    <name evidence="4" type="ORF">GPM918_LOCUS4497</name>
    <name evidence="5" type="ORF">SRO942_LOCUS4498</name>
</gene>
<dbReference type="GO" id="GO:0034727">
    <property type="term" value="P:piecemeal microautophagy of the nucleus"/>
    <property type="evidence" value="ECO:0007669"/>
    <property type="project" value="TreeGrafter"/>
</dbReference>
<feature type="coiled-coil region" evidence="1">
    <location>
        <begin position="968"/>
        <end position="1037"/>
    </location>
</feature>
<dbReference type="GO" id="GO:0019901">
    <property type="term" value="F:protein kinase binding"/>
    <property type="evidence" value="ECO:0007669"/>
    <property type="project" value="TreeGrafter"/>
</dbReference>
<evidence type="ECO:0000256" key="2">
    <source>
        <dbReference type="SAM" id="MobiDB-lite"/>
    </source>
</evidence>
<organism evidence="4 6">
    <name type="scientific">Didymodactylos carnosus</name>
    <dbReference type="NCBI Taxonomy" id="1234261"/>
    <lineage>
        <taxon>Eukaryota</taxon>
        <taxon>Metazoa</taxon>
        <taxon>Spiralia</taxon>
        <taxon>Gnathifera</taxon>
        <taxon>Rotifera</taxon>
        <taxon>Eurotatoria</taxon>
        <taxon>Bdelloidea</taxon>
        <taxon>Philodinida</taxon>
        <taxon>Philodinidae</taxon>
        <taxon>Didymodactylos</taxon>
    </lineage>
</organism>
<dbReference type="Proteomes" id="UP000681722">
    <property type="component" value="Unassembled WGS sequence"/>
</dbReference>
<feature type="compositionally biased region" description="Low complexity" evidence="2">
    <location>
        <begin position="758"/>
        <end position="773"/>
    </location>
</feature>
<dbReference type="Proteomes" id="UP000663829">
    <property type="component" value="Unassembled WGS sequence"/>
</dbReference>
<evidence type="ECO:0000313" key="4">
    <source>
        <dbReference type="EMBL" id="CAF0820042.1"/>
    </source>
</evidence>
<feature type="compositionally biased region" description="Acidic residues" evidence="2">
    <location>
        <begin position="1280"/>
        <end position="1296"/>
    </location>
</feature>
<dbReference type="PANTHER" id="PTHR13222:SF1">
    <property type="entry name" value="RB1-INDUCIBLE COILED-COIL PROTEIN 1"/>
    <property type="match status" value="1"/>
</dbReference>
<keyword evidence="6" id="KW-1185">Reference proteome</keyword>
<dbReference type="Gene3D" id="3.10.20.90">
    <property type="entry name" value="Phosphatidylinositol 3-kinase Catalytic Subunit, Chain A, domain 1"/>
    <property type="match status" value="1"/>
</dbReference>
<feature type="compositionally biased region" description="Polar residues" evidence="2">
    <location>
        <begin position="779"/>
        <end position="788"/>
    </location>
</feature>
<protein>
    <recommendedName>
        <fullName evidence="3">Ubiquitin-like domain-containing protein</fullName>
    </recommendedName>
</protein>
<feature type="coiled-coil region" evidence="1">
    <location>
        <begin position="1182"/>
        <end position="1209"/>
    </location>
</feature>
<dbReference type="EMBL" id="CAJNOQ010000607">
    <property type="protein sequence ID" value="CAF0820042.1"/>
    <property type="molecule type" value="Genomic_DNA"/>
</dbReference>
<dbReference type="EMBL" id="CAJOBC010000607">
    <property type="protein sequence ID" value="CAF3606427.1"/>
    <property type="molecule type" value="Genomic_DNA"/>
</dbReference>
<keyword evidence="1" id="KW-0175">Coiled coil</keyword>
<dbReference type="GO" id="GO:0061709">
    <property type="term" value="P:reticulophagy"/>
    <property type="evidence" value="ECO:0007669"/>
    <property type="project" value="TreeGrafter"/>
</dbReference>
<reference evidence="4" key="1">
    <citation type="submission" date="2021-02" db="EMBL/GenBank/DDBJ databases">
        <authorList>
            <person name="Nowell W R."/>
        </authorList>
    </citation>
    <scope>NUCLEOTIDE SEQUENCE</scope>
</reference>
<dbReference type="OrthoDB" id="447953at2759"/>
<dbReference type="GO" id="GO:0034045">
    <property type="term" value="C:phagophore assembly site membrane"/>
    <property type="evidence" value="ECO:0007669"/>
    <property type="project" value="TreeGrafter"/>
</dbReference>
<feature type="domain" description="Ubiquitin-like" evidence="3">
    <location>
        <begin position="161"/>
        <end position="194"/>
    </location>
</feature>
<dbReference type="InterPro" id="IPR040040">
    <property type="entry name" value="ATG11"/>
</dbReference>
<feature type="region of interest" description="Disordered" evidence="2">
    <location>
        <begin position="1230"/>
        <end position="1314"/>
    </location>
</feature>
<comment type="caution">
    <text evidence="4">The sequence shown here is derived from an EMBL/GenBank/DDBJ whole genome shotgun (WGS) entry which is preliminary data.</text>
</comment>
<dbReference type="GO" id="GO:0000422">
    <property type="term" value="P:autophagy of mitochondrion"/>
    <property type="evidence" value="ECO:0007669"/>
    <property type="project" value="TreeGrafter"/>
</dbReference>
<dbReference type="PROSITE" id="PS50053">
    <property type="entry name" value="UBIQUITIN_2"/>
    <property type="match status" value="1"/>
</dbReference>
<feature type="region of interest" description="Disordered" evidence="2">
    <location>
        <begin position="377"/>
        <end position="397"/>
    </location>
</feature>
<dbReference type="GO" id="GO:0061723">
    <property type="term" value="P:glycophagy"/>
    <property type="evidence" value="ECO:0007669"/>
    <property type="project" value="TreeGrafter"/>
</dbReference>
<name>A0A813TY24_9BILA</name>
<dbReference type="GO" id="GO:1990316">
    <property type="term" value="C:Atg1/ULK1 kinase complex"/>
    <property type="evidence" value="ECO:0007669"/>
    <property type="project" value="TreeGrafter"/>
</dbReference>
<evidence type="ECO:0000313" key="5">
    <source>
        <dbReference type="EMBL" id="CAF3606427.1"/>
    </source>
</evidence>
<feature type="region of interest" description="Disordered" evidence="2">
    <location>
        <begin position="755"/>
        <end position="788"/>
    </location>
</feature>
<dbReference type="GO" id="GO:0060090">
    <property type="term" value="F:molecular adaptor activity"/>
    <property type="evidence" value="ECO:0007669"/>
    <property type="project" value="TreeGrafter"/>
</dbReference>
<dbReference type="GO" id="GO:0034517">
    <property type="term" value="P:ribophagy"/>
    <property type="evidence" value="ECO:0007669"/>
    <property type="project" value="TreeGrafter"/>
</dbReference>
<dbReference type="PROSITE" id="PS00299">
    <property type="entry name" value="UBIQUITIN_1"/>
    <property type="match status" value="1"/>
</dbReference>